<accession>A0A9P5YJW7</accession>
<name>A0A9P5YJW7_9AGAR</name>
<sequence>MHVCSSNIFLKSDLIGIFPQILSSQTQSSDHLSSKIVSQHPPTAICPSVRPLRKDVSILRLFILEARLSQEHVSILQPSILQVRHISTFVDRHLFVDLHLFANLATSEARFRCPTIHPSILVARSTGEHSYDHLSSQLIELESTSPSFKVKPSTYIRRPPSVRQFVHLENTSSVFLRGHFHPFLKAHFSTSTDRHPFPRSSAWRARLHPSNTVLQSSSLPSEHLHQSDHLFSKLIYLESAPPSFNLLS</sequence>
<protein>
    <submittedName>
        <fullName evidence="1">Uncharacterized protein</fullName>
    </submittedName>
</protein>
<reference evidence="1" key="1">
    <citation type="submission" date="2020-11" db="EMBL/GenBank/DDBJ databases">
        <authorList>
            <consortium name="DOE Joint Genome Institute"/>
            <person name="Ahrendt S."/>
            <person name="Riley R."/>
            <person name="Andreopoulos W."/>
            <person name="Labutti K."/>
            <person name="Pangilinan J."/>
            <person name="Ruiz-Duenas F.J."/>
            <person name="Barrasa J.M."/>
            <person name="Sanchez-Garcia M."/>
            <person name="Camarero S."/>
            <person name="Miyauchi S."/>
            <person name="Serrano A."/>
            <person name="Linde D."/>
            <person name="Babiker R."/>
            <person name="Drula E."/>
            <person name="Ayuso-Fernandez I."/>
            <person name="Pacheco R."/>
            <person name="Padilla G."/>
            <person name="Ferreira P."/>
            <person name="Barriuso J."/>
            <person name="Kellner H."/>
            <person name="Castanera R."/>
            <person name="Alfaro M."/>
            <person name="Ramirez L."/>
            <person name="Pisabarro A.G."/>
            <person name="Kuo A."/>
            <person name="Tritt A."/>
            <person name="Lipzen A."/>
            <person name="He G."/>
            <person name="Yan M."/>
            <person name="Ng V."/>
            <person name="Cullen D."/>
            <person name="Martin F."/>
            <person name="Rosso M.-N."/>
            <person name="Henrissat B."/>
            <person name="Hibbett D."/>
            <person name="Martinez A.T."/>
            <person name="Grigoriev I.V."/>
        </authorList>
    </citation>
    <scope>NUCLEOTIDE SEQUENCE</scope>
    <source>
        <strain evidence="1">CIRM-BRFM 674</strain>
    </source>
</reference>
<organism evidence="1 2">
    <name type="scientific">Pholiota conissans</name>
    <dbReference type="NCBI Taxonomy" id="109636"/>
    <lineage>
        <taxon>Eukaryota</taxon>
        <taxon>Fungi</taxon>
        <taxon>Dikarya</taxon>
        <taxon>Basidiomycota</taxon>
        <taxon>Agaricomycotina</taxon>
        <taxon>Agaricomycetes</taxon>
        <taxon>Agaricomycetidae</taxon>
        <taxon>Agaricales</taxon>
        <taxon>Agaricineae</taxon>
        <taxon>Strophariaceae</taxon>
        <taxon>Pholiota</taxon>
    </lineage>
</organism>
<evidence type="ECO:0000313" key="2">
    <source>
        <dbReference type="Proteomes" id="UP000807469"/>
    </source>
</evidence>
<dbReference type="EMBL" id="MU156287">
    <property type="protein sequence ID" value="KAF9470111.1"/>
    <property type="molecule type" value="Genomic_DNA"/>
</dbReference>
<keyword evidence="2" id="KW-1185">Reference proteome</keyword>
<dbReference type="AlphaFoldDB" id="A0A9P5YJW7"/>
<comment type="caution">
    <text evidence="1">The sequence shown here is derived from an EMBL/GenBank/DDBJ whole genome shotgun (WGS) entry which is preliminary data.</text>
</comment>
<evidence type="ECO:0000313" key="1">
    <source>
        <dbReference type="EMBL" id="KAF9470111.1"/>
    </source>
</evidence>
<gene>
    <name evidence="1" type="ORF">BDN70DRAFT_940055</name>
</gene>
<proteinExistence type="predicted"/>
<dbReference type="Proteomes" id="UP000807469">
    <property type="component" value="Unassembled WGS sequence"/>
</dbReference>